<dbReference type="AlphaFoldDB" id="A0A0R3U2B2"/>
<protein>
    <submittedName>
        <fullName evidence="2 4">Uncharacterized protein</fullName>
    </submittedName>
</protein>
<feature type="region of interest" description="Disordered" evidence="1">
    <location>
        <begin position="35"/>
        <end position="62"/>
    </location>
</feature>
<evidence type="ECO:0000313" key="3">
    <source>
        <dbReference type="Proteomes" id="UP000267029"/>
    </source>
</evidence>
<dbReference type="WBParaSite" id="MCOS_0000058101-mRNA-1">
    <property type="protein sequence ID" value="MCOS_0000058101-mRNA-1"/>
    <property type="gene ID" value="MCOS_0000058101"/>
</dbReference>
<gene>
    <name evidence="2" type="ORF">MCOS_LOCUS582</name>
</gene>
<sequence>MAPPAGSNLRIKPQNESFMDFGVHPVGLGEFGWSHLLPPPPAPPSESRACEGGGVSEGSAIGTTDAERAVGYLLTDNARPSPYRSSTPLQQPVAKRALSDLFNERIR</sequence>
<dbReference type="Proteomes" id="UP000267029">
    <property type="component" value="Unassembled WGS sequence"/>
</dbReference>
<reference evidence="4" key="1">
    <citation type="submission" date="2017-02" db="UniProtKB">
        <authorList>
            <consortium name="WormBaseParasite"/>
        </authorList>
    </citation>
    <scope>IDENTIFICATION</scope>
</reference>
<accession>A0A0R3U2B2</accession>
<evidence type="ECO:0000256" key="1">
    <source>
        <dbReference type="SAM" id="MobiDB-lite"/>
    </source>
</evidence>
<evidence type="ECO:0000313" key="4">
    <source>
        <dbReference type="WBParaSite" id="MCOS_0000058101-mRNA-1"/>
    </source>
</evidence>
<proteinExistence type="predicted"/>
<reference evidence="2 3" key="2">
    <citation type="submission" date="2018-10" db="EMBL/GenBank/DDBJ databases">
        <authorList>
            <consortium name="Pathogen Informatics"/>
        </authorList>
    </citation>
    <scope>NUCLEOTIDE SEQUENCE [LARGE SCALE GENOMIC DNA]</scope>
</reference>
<keyword evidence="3" id="KW-1185">Reference proteome</keyword>
<organism evidence="4">
    <name type="scientific">Mesocestoides corti</name>
    <name type="common">Flatworm</name>
    <dbReference type="NCBI Taxonomy" id="53468"/>
    <lineage>
        <taxon>Eukaryota</taxon>
        <taxon>Metazoa</taxon>
        <taxon>Spiralia</taxon>
        <taxon>Lophotrochozoa</taxon>
        <taxon>Platyhelminthes</taxon>
        <taxon>Cestoda</taxon>
        <taxon>Eucestoda</taxon>
        <taxon>Cyclophyllidea</taxon>
        <taxon>Mesocestoididae</taxon>
        <taxon>Mesocestoides</taxon>
    </lineage>
</organism>
<evidence type="ECO:0000313" key="2">
    <source>
        <dbReference type="EMBL" id="VDD74579.1"/>
    </source>
</evidence>
<dbReference type="EMBL" id="UXSR01000053">
    <property type="protein sequence ID" value="VDD74579.1"/>
    <property type="molecule type" value="Genomic_DNA"/>
</dbReference>
<name>A0A0R3U2B2_MESCO</name>